<dbReference type="PROSITE" id="PS50066">
    <property type="entry name" value="MADS_BOX_2"/>
    <property type="match status" value="1"/>
</dbReference>
<evidence type="ECO:0000256" key="5">
    <source>
        <dbReference type="ARBA" id="ARBA00023242"/>
    </source>
</evidence>
<evidence type="ECO:0000256" key="4">
    <source>
        <dbReference type="ARBA" id="ARBA00023163"/>
    </source>
</evidence>
<comment type="caution">
    <text evidence="7">The sequence shown here is derived from an EMBL/GenBank/DDBJ whole genome shotgun (WGS) entry which is preliminary data.</text>
</comment>
<keyword evidence="3" id="KW-0238">DNA-binding</keyword>
<dbReference type="GO" id="GO:0005634">
    <property type="term" value="C:nucleus"/>
    <property type="evidence" value="ECO:0007669"/>
    <property type="project" value="UniProtKB-SubCell"/>
</dbReference>
<dbReference type="GO" id="GO:0003677">
    <property type="term" value="F:DNA binding"/>
    <property type="evidence" value="ECO:0007669"/>
    <property type="project" value="UniProtKB-KW"/>
</dbReference>
<evidence type="ECO:0000259" key="6">
    <source>
        <dbReference type="PROSITE" id="PS50066"/>
    </source>
</evidence>
<dbReference type="AlphaFoldDB" id="A0A8T2UD11"/>
<dbReference type="GO" id="GO:0046983">
    <property type="term" value="F:protein dimerization activity"/>
    <property type="evidence" value="ECO:0007669"/>
    <property type="project" value="InterPro"/>
</dbReference>
<dbReference type="EMBL" id="CM035413">
    <property type="protein sequence ID" value="KAH7431445.1"/>
    <property type="molecule type" value="Genomic_DNA"/>
</dbReference>
<proteinExistence type="predicted"/>
<protein>
    <recommendedName>
        <fullName evidence="6">MADS-box domain-containing protein</fullName>
    </recommendedName>
</protein>
<keyword evidence="2" id="KW-0805">Transcription regulation</keyword>
<feature type="domain" description="MADS-box" evidence="6">
    <location>
        <begin position="102"/>
        <end position="134"/>
    </location>
</feature>
<dbReference type="Proteomes" id="UP000825935">
    <property type="component" value="Chromosome 8"/>
</dbReference>
<keyword evidence="5" id="KW-0539">Nucleus</keyword>
<gene>
    <name evidence="7" type="ORF">KP509_08G048200</name>
</gene>
<accession>A0A8T2UD11</accession>
<keyword evidence="8" id="KW-1185">Reference proteome</keyword>
<dbReference type="InterPro" id="IPR002100">
    <property type="entry name" value="TF_MADSbox"/>
</dbReference>
<dbReference type="InterPro" id="IPR036879">
    <property type="entry name" value="TF_MADSbox_sf"/>
</dbReference>
<evidence type="ECO:0000313" key="8">
    <source>
        <dbReference type="Proteomes" id="UP000825935"/>
    </source>
</evidence>
<evidence type="ECO:0000256" key="1">
    <source>
        <dbReference type="ARBA" id="ARBA00004123"/>
    </source>
</evidence>
<comment type="subcellular location">
    <subcellularLocation>
        <location evidence="1">Nucleus</location>
    </subcellularLocation>
</comment>
<evidence type="ECO:0000256" key="3">
    <source>
        <dbReference type="ARBA" id="ARBA00023125"/>
    </source>
</evidence>
<sequence length="134" mass="14863">MDNAYGRCQYNKISVMSLEESEAALQLTVGGLQFDRGKALRRGLVDSVDGSWAMSQNRDSIRCPDKNMSEKEGTICIKDVMVSEKLTCKCINRCRTTGAVATARGQIQIRRIDNATSRQVTFTKAYELSVLCDA</sequence>
<dbReference type="SUPFAM" id="SSF55455">
    <property type="entry name" value="SRF-like"/>
    <property type="match status" value="1"/>
</dbReference>
<dbReference type="SMART" id="SM00432">
    <property type="entry name" value="MADS"/>
    <property type="match status" value="1"/>
</dbReference>
<reference evidence="7" key="1">
    <citation type="submission" date="2021-08" db="EMBL/GenBank/DDBJ databases">
        <title>WGS assembly of Ceratopteris richardii.</title>
        <authorList>
            <person name="Marchant D.B."/>
            <person name="Chen G."/>
            <person name="Jenkins J."/>
            <person name="Shu S."/>
            <person name="Leebens-Mack J."/>
            <person name="Grimwood J."/>
            <person name="Schmutz J."/>
            <person name="Soltis P."/>
            <person name="Soltis D."/>
            <person name="Chen Z.-H."/>
        </authorList>
    </citation>
    <scope>NUCLEOTIDE SEQUENCE</scope>
    <source>
        <strain evidence="7">Whitten #5841</strain>
        <tissue evidence="7">Leaf</tissue>
    </source>
</reference>
<evidence type="ECO:0000256" key="2">
    <source>
        <dbReference type="ARBA" id="ARBA00023015"/>
    </source>
</evidence>
<organism evidence="7 8">
    <name type="scientific">Ceratopteris richardii</name>
    <name type="common">Triangle waterfern</name>
    <dbReference type="NCBI Taxonomy" id="49495"/>
    <lineage>
        <taxon>Eukaryota</taxon>
        <taxon>Viridiplantae</taxon>
        <taxon>Streptophyta</taxon>
        <taxon>Embryophyta</taxon>
        <taxon>Tracheophyta</taxon>
        <taxon>Polypodiopsida</taxon>
        <taxon>Polypodiidae</taxon>
        <taxon>Polypodiales</taxon>
        <taxon>Pteridineae</taxon>
        <taxon>Pteridaceae</taxon>
        <taxon>Parkerioideae</taxon>
        <taxon>Ceratopteris</taxon>
    </lineage>
</organism>
<name>A0A8T2UD11_CERRI</name>
<dbReference type="OrthoDB" id="1933443at2759"/>
<keyword evidence="4" id="KW-0804">Transcription</keyword>
<evidence type="ECO:0000313" key="7">
    <source>
        <dbReference type="EMBL" id="KAH7431445.1"/>
    </source>
</evidence>